<feature type="domain" description="TadE-like" evidence="2">
    <location>
        <begin position="12"/>
        <end position="54"/>
    </location>
</feature>
<keyword evidence="1" id="KW-1133">Transmembrane helix</keyword>
<keyword evidence="1" id="KW-0472">Membrane</keyword>
<evidence type="ECO:0000313" key="3">
    <source>
        <dbReference type="EMBL" id="MRX11803.1"/>
    </source>
</evidence>
<dbReference type="AlphaFoldDB" id="A0A6L5QPR1"/>
<comment type="caution">
    <text evidence="3">The sequence shown here is derived from an EMBL/GenBank/DDBJ whole genome shotgun (WGS) entry which is preliminary data.</text>
</comment>
<reference evidence="3 4" key="1">
    <citation type="submission" date="2019-11" db="EMBL/GenBank/DDBJ databases">
        <title>Novel species isolated from a subtropical stream in China.</title>
        <authorList>
            <person name="Lu H."/>
        </authorList>
    </citation>
    <scope>NUCLEOTIDE SEQUENCE [LARGE SCALE GENOMIC DNA]</scope>
    <source>
        <strain evidence="3 4">FT25W</strain>
    </source>
</reference>
<keyword evidence="4" id="KW-1185">Reference proteome</keyword>
<protein>
    <submittedName>
        <fullName evidence="3">Pilus assembly protein</fullName>
    </submittedName>
</protein>
<name>A0A6L5QPR1_9BURK</name>
<dbReference type="Proteomes" id="UP000481037">
    <property type="component" value="Unassembled WGS sequence"/>
</dbReference>
<dbReference type="Pfam" id="PF07811">
    <property type="entry name" value="TadE"/>
    <property type="match status" value="1"/>
</dbReference>
<dbReference type="EMBL" id="WKJM01000048">
    <property type="protein sequence ID" value="MRX11803.1"/>
    <property type="molecule type" value="Genomic_DNA"/>
</dbReference>
<dbReference type="RefSeq" id="WP_154360737.1">
    <property type="nucleotide sequence ID" value="NZ_WKJM01000048.1"/>
</dbReference>
<gene>
    <name evidence="3" type="ORF">GJ697_28640</name>
</gene>
<organism evidence="3 4">
    <name type="scientific">Duganella alba</name>
    <dbReference type="NCBI Taxonomy" id="2666081"/>
    <lineage>
        <taxon>Bacteria</taxon>
        <taxon>Pseudomonadati</taxon>
        <taxon>Pseudomonadota</taxon>
        <taxon>Betaproteobacteria</taxon>
        <taxon>Burkholderiales</taxon>
        <taxon>Oxalobacteraceae</taxon>
        <taxon>Telluria group</taxon>
        <taxon>Duganella</taxon>
    </lineage>
</organism>
<proteinExistence type="predicted"/>
<feature type="transmembrane region" description="Helical" evidence="1">
    <location>
        <begin position="20"/>
        <end position="45"/>
    </location>
</feature>
<sequence>MRVPGFLRRQRGSAVVEMAIVAPVAFLLLIGLIEFSLVFFVTLTMQYAVREGARYAVTGRTDVDPTSRLKSVMQVIRTNSMGYLDTVCPVFSVNGTVSSTANAATVLGAPGDIVVLRLDCTWNLATPIVAAVFPSGQYKFAVAATMQNEAFTP</sequence>
<evidence type="ECO:0000259" key="2">
    <source>
        <dbReference type="Pfam" id="PF07811"/>
    </source>
</evidence>
<evidence type="ECO:0000256" key="1">
    <source>
        <dbReference type="SAM" id="Phobius"/>
    </source>
</evidence>
<accession>A0A6L5QPR1</accession>
<keyword evidence="1" id="KW-0812">Transmembrane</keyword>
<dbReference type="InterPro" id="IPR012495">
    <property type="entry name" value="TadE-like_dom"/>
</dbReference>
<evidence type="ECO:0000313" key="4">
    <source>
        <dbReference type="Proteomes" id="UP000481037"/>
    </source>
</evidence>